<sequence length="311" mass="35423">MNQTTQMHQIARHLEEYDHAFSPFYVDGFDRILKKLGMIEFTVAGNKLSNRCRDYLRDQSLPIDERGRNRPYDLVVTCSDVYLQKNISGNRMVLVQEGVTDPESFMCHLVSRFRFLPLWFAGNALTGLSDAYEVFCVASDGYRDFFTQKGVCPEKMVVTGIPNFDNCRQYSSNTFPYKGYVLVCTSALRETLQFENRRAFIRKAVEIAGSRQLIFKLHPGEKHRRATREINRYAPGAMVFSTGNAEEMIANCDVLITRFSSTALVGLALGKKTLSDFNMEEMRRLTPVQNGSAALNIAGVCRRLLEREDPC</sequence>
<accession>S0G2L5</accession>
<proteinExistence type="predicted"/>
<comment type="caution">
    <text evidence="1">The sequence shown here is derived from an EMBL/GenBank/DDBJ whole genome shotgun (WGS) entry which is preliminary data.</text>
</comment>
<dbReference type="InterPro" id="IPR043148">
    <property type="entry name" value="TagF_C"/>
</dbReference>
<evidence type="ECO:0000313" key="2">
    <source>
        <dbReference type="Proteomes" id="UP000014216"/>
    </source>
</evidence>
<dbReference type="SUPFAM" id="SSF53756">
    <property type="entry name" value="UDP-Glycosyltransferase/glycogen phosphorylase"/>
    <property type="match status" value="1"/>
</dbReference>
<name>S0G2L5_9BACT</name>
<keyword evidence="2" id="KW-1185">Reference proteome</keyword>
<dbReference type="AlphaFoldDB" id="S0G2L5"/>
<gene>
    <name evidence="1" type="ORF">Dpo_1c07340</name>
</gene>
<dbReference type="Proteomes" id="UP000014216">
    <property type="component" value="Unassembled WGS sequence"/>
</dbReference>
<dbReference type="EMBL" id="APJX01000001">
    <property type="protein sequence ID" value="EMS81593.1"/>
    <property type="molecule type" value="Genomic_DNA"/>
</dbReference>
<protein>
    <submittedName>
        <fullName evidence="1">Uncharacterized protein</fullName>
    </submittedName>
</protein>
<evidence type="ECO:0000313" key="1">
    <source>
        <dbReference type="EMBL" id="EMS81593.1"/>
    </source>
</evidence>
<organism evidence="1 2">
    <name type="scientific">Desulfotignum phosphitoxidans DSM 13687</name>
    <dbReference type="NCBI Taxonomy" id="1286635"/>
    <lineage>
        <taxon>Bacteria</taxon>
        <taxon>Pseudomonadati</taxon>
        <taxon>Thermodesulfobacteriota</taxon>
        <taxon>Desulfobacteria</taxon>
        <taxon>Desulfobacterales</taxon>
        <taxon>Desulfobacteraceae</taxon>
        <taxon>Desulfotignum</taxon>
    </lineage>
</organism>
<reference evidence="1 2" key="1">
    <citation type="journal article" date="2013" name="Genome Announc.">
        <title>Draft Genome Sequence of Desulfotignum phosphitoxidans DSM 13687 Strain FiPS-3.</title>
        <authorList>
            <person name="Poehlein A."/>
            <person name="Daniel R."/>
            <person name="Simeonova D.D."/>
        </authorList>
    </citation>
    <scope>NUCLEOTIDE SEQUENCE [LARGE SCALE GENOMIC DNA]</scope>
    <source>
        <strain evidence="1 2">DSM 13687</strain>
    </source>
</reference>
<dbReference type="PATRIC" id="fig|1286635.3.peg.764"/>
<dbReference type="Gene3D" id="3.40.50.12580">
    <property type="match status" value="1"/>
</dbReference>